<evidence type="ECO:0000313" key="12">
    <source>
        <dbReference type="EMBL" id="BDT03414.1"/>
    </source>
</evidence>
<evidence type="ECO:0000256" key="5">
    <source>
        <dbReference type="ARBA" id="ARBA00022741"/>
    </source>
</evidence>
<dbReference type="InterPro" id="IPR016484">
    <property type="entry name" value="GTPase_Der"/>
</dbReference>
<evidence type="ECO:0000256" key="9">
    <source>
        <dbReference type="PROSITE-ProRule" id="PRU01049"/>
    </source>
</evidence>
<keyword evidence="3 8" id="KW-0690">Ribosome biogenesis</keyword>
<feature type="binding site" evidence="8">
    <location>
        <begin position="120"/>
        <end position="123"/>
    </location>
    <ligand>
        <name>GTP</name>
        <dbReference type="ChEBI" id="CHEBI:37565"/>
        <label>1</label>
    </ligand>
</feature>
<comment type="similarity">
    <text evidence="1 8 9 10">Belongs to the TRAFAC class TrmE-Era-EngA-EngB-Septin-like GTPase superfamily. EngA (Der) GTPase family.</text>
</comment>
<gene>
    <name evidence="8 12" type="primary">der</name>
    <name evidence="12" type="ORF">SHM_10600</name>
</gene>
<dbReference type="NCBIfam" id="TIGR03594">
    <property type="entry name" value="GTPase_EngA"/>
    <property type="match status" value="1"/>
</dbReference>
<dbReference type="SUPFAM" id="SSF52540">
    <property type="entry name" value="P-loop containing nucleoside triphosphate hydrolases"/>
    <property type="match status" value="2"/>
</dbReference>
<keyword evidence="13" id="KW-1185">Reference proteome</keyword>
<dbReference type="PANTHER" id="PTHR43834:SF6">
    <property type="entry name" value="GTPASE DER"/>
    <property type="match status" value="1"/>
</dbReference>
<evidence type="ECO:0000259" key="11">
    <source>
        <dbReference type="PROSITE" id="PS51712"/>
    </source>
</evidence>
<dbReference type="Gene3D" id="3.40.50.300">
    <property type="entry name" value="P-loop containing nucleotide triphosphate hydrolases"/>
    <property type="match status" value="2"/>
</dbReference>
<dbReference type="Pfam" id="PF14714">
    <property type="entry name" value="KH_dom-like"/>
    <property type="match status" value="1"/>
</dbReference>
<dbReference type="CDD" id="cd01894">
    <property type="entry name" value="EngA1"/>
    <property type="match status" value="1"/>
</dbReference>
<dbReference type="InterPro" id="IPR006073">
    <property type="entry name" value="GTP-bd"/>
</dbReference>
<dbReference type="CDD" id="cd01895">
    <property type="entry name" value="EngA2"/>
    <property type="match status" value="1"/>
</dbReference>
<dbReference type="InterPro" id="IPR015946">
    <property type="entry name" value="KH_dom-like_a/b"/>
</dbReference>
<evidence type="ECO:0000313" key="13">
    <source>
        <dbReference type="Proteomes" id="UP001163387"/>
    </source>
</evidence>
<dbReference type="HAMAP" id="MF_00195">
    <property type="entry name" value="GTPase_Der"/>
    <property type="match status" value="1"/>
</dbReference>
<organism evidence="12 13">
    <name type="scientific">Spiroplasma ixodetis</name>
    <dbReference type="NCBI Taxonomy" id="2141"/>
    <lineage>
        <taxon>Bacteria</taxon>
        <taxon>Bacillati</taxon>
        <taxon>Mycoplasmatota</taxon>
        <taxon>Mollicutes</taxon>
        <taxon>Entomoplasmatales</taxon>
        <taxon>Spiroplasmataceae</taxon>
        <taxon>Spiroplasma</taxon>
    </lineage>
</organism>
<feature type="domain" description="EngA-type G" evidence="11">
    <location>
        <begin position="177"/>
        <end position="352"/>
    </location>
</feature>
<dbReference type="PANTHER" id="PTHR43834">
    <property type="entry name" value="GTPASE DER"/>
    <property type="match status" value="1"/>
</dbReference>
<evidence type="ECO:0000256" key="2">
    <source>
        <dbReference type="ARBA" id="ARBA00020953"/>
    </source>
</evidence>
<dbReference type="EMBL" id="AP026933">
    <property type="protein sequence ID" value="BDT03414.1"/>
    <property type="molecule type" value="Genomic_DNA"/>
</dbReference>
<evidence type="ECO:0000256" key="8">
    <source>
        <dbReference type="HAMAP-Rule" id="MF_00195"/>
    </source>
</evidence>
<proteinExistence type="inferred from homology"/>
<dbReference type="Proteomes" id="UP001163387">
    <property type="component" value="Chromosome"/>
</dbReference>
<feature type="binding site" evidence="8">
    <location>
        <begin position="230"/>
        <end position="234"/>
    </location>
    <ligand>
        <name>GTP</name>
        <dbReference type="ChEBI" id="CHEBI:37565"/>
        <label>2</label>
    </ligand>
</feature>
<evidence type="ECO:0000256" key="1">
    <source>
        <dbReference type="ARBA" id="ARBA00008279"/>
    </source>
</evidence>
<sequence length="443" mass="50746">MNKLPKVVIVGRPNVGKSSIFNRILQKKVAIIEDMPGATRDRIYGIGEWLTQNFVIIDTGGITKTITNFTQQINQQVNIALAEADIVLFVCSYQEGLTHEDEDIAKLLYRTKKPVIIIANKYDNVQKDNDKIYDYLKVGFGEPILVSASHGVGFGDLLDMIITKLPKEVHTEKKENINLAIIGRPNVGKSSLVNTILQENRVIVSPIAGTTTDAIDSNFVYNKKQYCVIDTAGIRRKGKITEDLEKYSLIRTTNAIERSDIVLFLLDGSVEIQEQDLTIAGMAKNLDKPVIIIVNKWDLVKKNEKTMQEFTKKIKEKFKYLEYSFVVYLSALENTRIHTLFATINEVLVNMNLRIKTSILNEIINKAQLINEPPYFKGGRLKIYYTTQVEKNPPTFILMVNDPQRCHFSYERFLINQIRERFGFQGVPIKLRFRMRKSLYNKQ</sequence>
<dbReference type="Gene3D" id="3.30.300.20">
    <property type="match status" value="1"/>
</dbReference>
<reference evidence="12 13" key="1">
    <citation type="journal article" date="2022" name="Front. Microbiol.">
        <title>Male-killing mechanisms vary between Spiroplasma species.</title>
        <authorList>
            <person name="Arai H."/>
            <person name="Inoue M."/>
            <person name="Kageyama D."/>
        </authorList>
    </citation>
    <scope>NUCLEOTIDE SEQUENCE [LARGE SCALE GENOMIC DNA]</scope>
    <source>
        <strain evidence="13">sHm</strain>
    </source>
</reference>
<dbReference type="InterPro" id="IPR032859">
    <property type="entry name" value="KH_dom-like"/>
</dbReference>
<feature type="domain" description="EngA-type G" evidence="11">
    <location>
        <begin position="5"/>
        <end position="169"/>
    </location>
</feature>
<evidence type="ECO:0000256" key="6">
    <source>
        <dbReference type="ARBA" id="ARBA00023134"/>
    </source>
</evidence>
<keyword evidence="4 10" id="KW-0677">Repeat</keyword>
<dbReference type="Pfam" id="PF01926">
    <property type="entry name" value="MMR_HSR1"/>
    <property type="match status" value="2"/>
</dbReference>
<dbReference type="InterPro" id="IPR005225">
    <property type="entry name" value="Small_GTP-bd"/>
</dbReference>
<dbReference type="NCBIfam" id="TIGR00231">
    <property type="entry name" value="small_GTP"/>
    <property type="match status" value="2"/>
</dbReference>
<protein>
    <recommendedName>
        <fullName evidence="2 8">GTPase Der</fullName>
    </recommendedName>
    <alternativeName>
        <fullName evidence="7 8">GTP-binding protein EngA</fullName>
    </alternativeName>
</protein>
<keyword evidence="6 8" id="KW-0342">GTP-binding</keyword>
<comment type="subunit">
    <text evidence="8">Associates with the 50S ribosomal subunit.</text>
</comment>
<evidence type="ECO:0000256" key="10">
    <source>
        <dbReference type="RuleBase" id="RU004481"/>
    </source>
</evidence>
<dbReference type="RefSeq" id="WP_281749413.1">
    <property type="nucleotide sequence ID" value="NZ_AP026933.1"/>
</dbReference>
<dbReference type="InterPro" id="IPR027417">
    <property type="entry name" value="P-loop_NTPase"/>
</dbReference>
<accession>A0ABM8BU94</accession>
<name>A0ABM8BU94_9MOLU</name>
<feature type="binding site" evidence="8">
    <location>
        <begin position="183"/>
        <end position="190"/>
    </location>
    <ligand>
        <name>GTP</name>
        <dbReference type="ChEBI" id="CHEBI:37565"/>
        <label>2</label>
    </ligand>
</feature>
<evidence type="ECO:0000256" key="4">
    <source>
        <dbReference type="ARBA" id="ARBA00022737"/>
    </source>
</evidence>
<feature type="binding site" evidence="8">
    <location>
        <begin position="58"/>
        <end position="62"/>
    </location>
    <ligand>
        <name>GTP</name>
        <dbReference type="ChEBI" id="CHEBI:37565"/>
        <label>1</label>
    </ligand>
</feature>
<feature type="binding site" evidence="8">
    <location>
        <begin position="11"/>
        <end position="18"/>
    </location>
    <ligand>
        <name>GTP</name>
        <dbReference type="ChEBI" id="CHEBI:37565"/>
        <label>1</label>
    </ligand>
</feature>
<dbReference type="PIRSF" id="PIRSF006485">
    <property type="entry name" value="GTP-binding_EngA"/>
    <property type="match status" value="1"/>
</dbReference>
<evidence type="ECO:0000256" key="7">
    <source>
        <dbReference type="ARBA" id="ARBA00032345"/>
    </source>
</evidence>
<dbReference type="InterPro" id="IPR031166">
    <property type="entry name" value="G_ENGA"/>
</dbReference>
<dbReference type="PROSITE" id="PS51712">
    <property type="entry name" value="G_ENGA"/>
    <property type="match status" value="2"/>
</dbReference>
<feature type="binding site" evidence="8">
    <location>
        <begin position="295"/>
        <end position="298"/>
    </location>
    <ligand>
        <name>GTP</name>
        <dbReference type="ChEBI" id="CHEBI:37565"/>
        <label>2</label>
    </ligand>
</feature>
<keyword evidence="5 8" id="KW-0547">Nucleotide-binding</keyword>
<comment type="function">
    <text evidence="8 10">GTPase that plays an essential role in the late steps of ribosome biogenesis.</text>
</comment>
<evidence type="ECO:0000256" key="3">
    <source>
        <dbReference type="ARBA" id="ARBA00022517"/>
    </source>
</evidence>